<dbReference type="OrthoDB" id="997823at2759"/>
<evidence type="ECO:0000313" key="2">
    <source>
        <dbReference type="EMBL" id="KAH1056166.1"/>
    </source>
</evidence>
<dbReference type="SUPFAM" id="SSF56672">
    <property type="entry name" value="DNA/RNA polymerases"/>
    <property type="match status" value="1"/>
</dbReference>
<comment type="caution">
    <text evidence="2">The sequence shown here is derived from an EMBL/GenBank/DDBJ whole genome shotgun (WGS) entry which is preliminary data.</text>
</comment>
<reference evidence="2 3" key="1">
    <citation type="journal article" date="2021" name="Plant Biotechnol. J.">
        <title>Multi-omics assisted identification of the key and species-specific regulatory components of drought-tolerant mechanisms in Gossypium stocksii.</title>
        <authorList>
            <person name="Yu D."/>
            <person name="Ke L."/>
            <person name="Zhang D."/>
            <person name="Wu Y."/>
            <person name="Sun Y."/>
            <person name="Mei J."/>
            <person name="Sun J."/>
            <person name="Sun Y."/>
        </authorList>
    </citation>
    <scope>NUCLEOTIDE SEQUENCE [LARGE SCALE GENOMIC DNA]</scope>
    <source>
        <strain evidence="3">cv. E1</strain>
        <tissue evidence="2">Leaf</tissue>
    </source>
</reference>
<accession>A0A9D3ZP18</accession>
<keyword evidence="3" id="KW-1185">Reference proteome</keyword>
<dbReference type="InterPro" id="IPR043502">
    <property type="entry name" value="DNA/RNA_pol_sf"/>
</dbReference>
<name>A0A9D3ZP18_9ROSI</name>
<dbReference type="EMBL" id="JAIQCV010000010">
    <property type="protein sequence ID" value="KAH1056166.1"/>
    <property type="molecule type" value="Genomic_DNA"/>
</dbReference>
<dbReference type="InterPro" id="IPR052343">
    <property type="entry name" value="Retrotransposon-Effector_Assoc"/>
</dbReference>
<dbReference type="Proteomes" id="UP000828251">
    <property type="component" value="Unassembled WGS sequence"/>
</dbReference>
<sequence length="382" mass="44141">MAESLSDFTVHVKEWNQSVYGYIGTRKRQLLRSLANIQKAMDQSPSKRRKFNRIMALRNCDGEWCSDQSTLSDEAVRFFEGLYGEVSSPILDLPLNTFPSLREQDIDFLKKLVLNEEIKKALFDMAPLKAPGSDGFHAHFFQSQWDLVRGTVCERVQGIFTGNKIEDELNNTLIMLIPKKDCPEDFSQFQPISLCSVMYKLVIKVIANRFRVVFPKFISPEQAGFIAGRNISDNIIIAQEVIYSMCSKKAGRNWMAVKLDLEKAYDRINWDFIDVSLVAARILELLGRFNLVSCKDALWVRVLQSKYGWKDQIVDSIHKNNSSHLWKSLSKVWPLFRENIMWSVRDGTTIRGWKDSWILDVGPLFSYIPVHDRLNLDSRLKD</sequence>
<dbReference type="CDD" id="cd01650">
    <property type="entry name" value="RT_nLTR_like"/>
    <property type="match status" value="1"/>
</dbReference>
<dbReference type="AlphaFoldDB" id="A0A9D3ZP18"/>
<evidence type="ECO:0000313" key="3">
    <source>
        <dbReference type="Proteomes" id="UP000828251"/>
    </source>
</evidence>
<evidence type="ECO:0000259" key="1">
    <source>
        <dbReference type="Pfam" id="PF00078"/>
    </source>
</evidence>
<protein>
    <recommendedName>
        <fullName evidence="1">Reverse transcriptase domain-containing protein</fullName>
    </recommendedName>
</protein>
<gene>
    <name evidence="2" type="ORF">J1N35_034231</name>
</gene>
<feature type="domain" description="Reverse transcriptase" evidence="1">
    <location>
        <begin position="177"/>
        <end position="283"/>
    </location>
</feature>
<organism evidence="2 3">
    <name type="scientific">Gossypium stocksii</name>
    <dbReference type="NCBI Taxonomy" id="47602"/>
    <lineage>
        <taxon>Eukaryota</taxon>
        <taxon>Viridiplantae</taxon>
        <taxon>Streptophyta</taxon>
        <taxon>Embryophyta</taxon>
        <taxon>Tracheophyta</taxon>
        <taxon>Spermatophyta</taxon>
        <taxon>Magnoliopsida</taxon>
        <taxon>eudicotyledons</taxon>
        <taxon>Gunneridae</taxon>
        <taxon>Pentapetalae</taxon>
        <taxon>rosids</taxon>
        <taxon>malvids</taxon>
        <taxon>Malvales</taxon>
        <taxon>Malvaceae</taxon>
        <taxon>Malvoideae</taxon>
        <taxon>Gossypium</taxon>
    </lineage>
</organism>
<dbReference type="InterPro" id="IPR000477">
    <property type="entry name" value="RT_dom"/>
</dbReference>
<dbReference type="PANTHER" id="PTHR46890:SF48">
    <property type="entry name" value="RNA-DIRECTED DNA POLYMERASE"/>
    <property type="match status" value="1"/>
</dbReference>
<dbReference type="Pfam" id="PF00078">
    <property type="entry name" value="RVT_1"/>
    <property type="match status" value="1"/>
</dbReference>
<proteinExistence type="predicted"/>
<dbReference type="PANTHER" id="PTHR46890">
    <property type="entry name" value="NON-LTR RETROLELEMENT REVERSE TRANSCRIPTASE-LIKE PROTEIN-RELATED"/>
    <property type="match status" value="1"/>
</dbReference>